<dbReference type="GeneID" id="38117535"/>
<dbReference type="OrthoDB" id="506431at2759"/>
<keyword evidence="4" id="KW-1185">Reference proteome</keyword>
<gene>
    <name evidence="3" type="ORF">DSM5745_07165</name>
</gene>
<feature type="domain" description="Thioesterase" evidence="2">
    <location>
        <begin position="118"/>
        <end position="198"/>
    </location>
</feature>
<organism evidence="3 4">
    <name type="scientific">Aspergillus mulundensis</name>
    <dbReference type="NCBI Taxonomy" id="1810919"/>
    <lineage>
        <taxon>Eukaryota</taxon>
        <taxon>Fungi</taxon>
        <taxon>Dikarya</taxon>
        <taxon>Ascomycota</taxon>
        <taxon>Pezizomycotina</taxon>
        <taxon>Eurotiomycetes</taxon>
        <taxon>Eurotiomycetidae</taxon>
        <taxon>Eurotiales</taxon>
        <taxon>Aspergillaceae</taxon>
        <taxon>Aspergillus</taxon>
        <taxon>Aspergillus subgen. Nidulantes</taxon>
    </lineage>
</organism>
<dbReference type="PANTHER" id="PTHR47260:SF3">
    <property type="entry name" value="THIOESTERASE FAMILY PROTEIN (AFU_ORTHOLOGUE AFUA_7G03960)"/>
    <property type="match status" value="1"/>
</dbReference>
<dbReference type="InterPro" id="IPR052061">
    <property type="entry name" value="PTE-AB_protein"/>
</dbReference>
<name>A0A3D8RKE5_9EURO</name>
<dbReference type="InterPro" id="IPR029069">
    <property type="entry name" value="HotDog_dom_sf"/>
</dbReference>
<dbReference type="PANTHER" id="PTHR47260">
    <property type="entry name" value="UPF0644 PROTEIN PB2B4.06"/>
    <property type="match status" value="1"/>
</dbReference>
<dbReference type="STRING" id="1810919.A0A3D8RKE5"/>
<dbReference type="CDD" id="cd03443">
    <property type="entry name" value="PaaI_thioesterase"/>
    <property type="match status" value="1"/>
</dbReference>
<sequence length="216" mass="22831">MSTDLPTTTAIQKYEPFSKNPFTNSLLKDRSYTHHTRDPTPNLDPNTATTTPTSWQEMQDGNPFFRVTCCCSSAVQATLFLSRTPTQSRTPSTEAEAEAEAEGHLLLHVGPGITGQTGIAHGGFLATALDEVCGNLVAVAGLDGGCGMFTAQLGVVYRRPVFVPEGGTVIVATARVVGVEGRKVFIEGVVRDGDGVVCTTAEAVFVRKRAGDSAVL</sequence>
<comment type="caution">
    <text evidence="3">The sequence shown here is derived from an EMBL/GenBank/DDBJ whole genome shotgun (WGS) entry which is preliminary data.</text>
</comment>
<proteinExistence type="predicted"/>
<dbReference type="Gene3D" id="3.10.129.10">
    <property type="entry name" value="Hotdog Thioesterase"/>
    <property type="match status" value="1"/>
</dbReference>
<evidence type="ECO:0000313" key="3">
    <source>
        <dbReference type="EMBL" id="RDW74503.1"/>
    </source>
</evidence>
<protein>
    <recommendedName>
        <fullName evidence="2">Thioesterase domain-containing protein</fullName>
    </recommendedName>
</protein>
<accession>A0A3D8RKE5</accession>
<evidence type="ECO:0000256" key="1">
    <source>
        <dbReference type="SAM" id="MobiDB-lite"/>
    </source>
</evidence>
<dbReference type="SUPFAM" id="SSF54637">
    <property type="entry name" value="Thioesterase/thiol ester dehydrase-isomerase"/>
    <property type="match status" value="1"/>
</dbReference>
<evidence type="ECO:0000313" key="4">
    <source>
        <dbReference type="Proteomes" id="UP000256690"/>
    </source>
</evidence>
<dbReference type="InterPro" id="IPR006683">
    <property type="entry name" value="Thioestr_dom"/>
</dbReference>
<dbReference type="RefSeq" id="XP_026602271.1">
    <property type="nucleotide sequence ID" value="XM_026749181.1"/>
</dbReference>
<dbReference type="AlphaFoldDB" id="A0A3D8RKE5"/>
<feature type="region of interest" description="Disordered" evidence="1">
    <location>
        <begin position="32"/>
        <end position="51"/>
    </location>
</feature>
<dbReference type="Pfam" id="PF03061">
    <property type="entry name" value="4HBT"/>
    <property type="match status" value="1"/>
</dbReference>
<dbReference type="Proteomes" id="UP000256690">
    <property type="component" value="Unassembled WGS sequence"/>
</dbReference>
<dbReference type="EMBL" id="PVWQ01000008">
    <property type="protein sequence ID" value="RDW74503.1"/>
    <property type="molecule type" value="Genomic_DNA"/>
</dbReference>
<reference evidence="3 4" key="1">
    <citation type="journal article" date="2018" name="IMA Fungus">
        <title>IMA Genome-F 9: Draft genome sequence of Annulohypoxylon stygium, Aspergillus mulundensis, Berkeleyomyces basicola (syn. Thielaviopsis basicola), Ceratocystis smalleyi, two Cercospora beticola strains, Coleophoma cylindrospora, Fusarium fracticaudum, Phialophora cf. hyalina, and Morchella septimelata.</title>
        <authorList>
            <person name="Wingfield B.D."/>
            <person name="Bills G.F."/>
            <person name="Dong Y."/>
            <person name="Huang W."/>
            <person name="Nel W.J."/>
            <person name="Swalarsk-Parry B.S."/>
            <person name="Vaghefi N."/>
            <person name="Wilken P.M."/>
            <person name="An Z."/>
            <person name="de Beer Z.W."/>
            <person name="De Vos L."/>
            <person name="Chen L."/>
            <person name="Duong T.A."/>
            <person name="Gao Y."/>
            <person name="Hammerbacher A."/>
            <person name="Kikkert J.R."/>
            <person name="Li Y."/>
            <person name="Li H."/>
            <person name="Li K."/>
            <person name="Li Q."/>
            <person name="Liu X."/>
            <person name="Ma X."/>
            <person name="Naidoo K."/>
            <person name="Pethybridge S.J."/>
            <person name="Sun J."/>
            <person name="Steenkamp E.T."/>
            <person name="van der Nest M.A."/>
            <person name="van Wyk S."/>
            <person name="Wingfield M.J."/>
            <person name="Xiong C."/>
            <person name="Yue Q."/>
            <person name="Zhang X."/>
        </authorList>
    </citation>
    <scope>NUCLEOTIDE SEQUENCE [LARGE SCALE GENOMIC DNA]</scope>
    <source>
        <strain evidence="3 4">DSM 5745</strain>
    </source>
</reference>
<evidence type="ECO:0000259" key="2">
    <source>
        <dbReference type="Pfam" id="PF03061"/>
    </source>
</evidence>